<accession>A0A4Y7T9M8</accession>
<protein>
    <submittedName>
        <fullName evidence="2">Uncharacterized protein</fullName>
    </submittedName>
</protein>
<dbReference type="EMBL" id="QPFP01000022">
    <property type="protein sequence ID" value="TEB30664.1"/>
    <property type="molecule type" value="Genomic_DNA"/>
</dbReference>
<name>A0A4Y7T9M8_COPMI</name>
<evidence type="ECO:0000256" key="1">
    <source>
        <dbReference type="SAM" id="MobiDB-lite"/>
    </source>
</evidence>
<evidence type="ECO:0000313" key="3">
    <source>
        <dbReference type="Proteomes" id="UP000298030"/>
    </source>
</evidence>
<proteinExistence type="predicted"/>
<organism evidence="2 3">
    <name type="scientific">Coprinellus micaceus</name>
    <name type="common">Glistening ink-cap mushroom</name>
    <name type="synonym">Coprinus micaceus</name>
    <dbReference type="NCBI Taxonomy" id="71717"/>
    <lineage>
        <taxon>Eukaryota</taxon>
        <taxon>Fungi</taxon>
        <taxon>Dikarya</taxon>
        <taxon>Basidiomycota</taxon>
        <taxon>Agaricomycotina</taxon>
        <taxon>Agaricomycetes</taxon>
        <taxon>Agaricomycetidae</taxon>
        <taxon>Agaricales</taxon>
        <taxon>Agaricineae</taxon>
        <taxon>Psathyrellaceae</taxon>
        <taxon>Coprinellus</taxon>
    </lineage>
</organism>
<evidence type="ECO:0000313" key="2">
    <source>
        <dbReference type="EMBL" id="TEB30664.1"/>
    </source>
</evidence>
<feature type="region of interest" description="Disordered" evidence="1">
    <location>
        <begin position="1"/>
        <end position="158"/>
    </location>
</feature>
<sequence length="195" mass="21550">MLSWYRDPDEAPDSAATDDLYPPSPIARDLPARSEGPNTQERASTDAHPTEARKPSVDFASVMHPRPTRALPLVEGNPSHPAISTPERHPLLQDSVDAPFKTQSRSPSPIFLGDPRRSVMTGHYGRVDGVGPRERAKRRRHTLQPGFFSPPLHGTPDRELYVRIDDSLGKGRRTVPLEFPSEGPVSSIPDNLDID</sequence>
<dbReference type="AlphaFoldDB" id="A0A4Y7T9M8"/>
<comment type="caution">
    <text evidence="2">The sequence shown here is derived from an EMBL/GenBank/DDBJ whole genome shotgun (WGS) entry which is preliminary data.</text>
</comment>
<keyword evidence="3" id="KW-1185">Reference proteome</keyword>
<reference evidence="2 3" key="1">
    <citation type="journal article" date="2019" name="Nat. Ecol. Evol.">
        <title>Megaphylogeny resolves global patterns of mushroom evolution.</title>
        <authorList>
            <person name="Varga T."/>
            <person name="Krizsan K."/>
            <person name="Foldi C."/>
            <person name="Dima B."/>
            <person name="Sanchez-Garcia M."/>
            <person name="Sanchez-Ramirez S."/>
            <person name="Szollosi G.J."/>
            <person name="Szarkandi J.G."/>
            <person name="Papp V."/>
            <person name="Albert L."/>
            <person name="Andreopoulos W."/>
            <person name="Angelini C."/>
            <person name="Antonin V."/>
            <person name="Barry K.W."/>
            <person name="Bougher N.L."/>
            <person name="Buchanan P."/>
            <person name="Buyck B."/>
            <person name="Bense V."/>
            <person name="Catcheside P."/>
            <person name="Chovatia M."/>
            <person name="Cooper J."/>
            <person name="Damon W."/>
            <person name="Desjardin D."/>
            <person name="Finy P."/>
            <person name="Geml J."/>
            <person name="Haridas S."/>
            <person name="Hughes K."/>
            <person name="Justo A."/>
            <person name="Karasinski D."/>
            <person name="Kautmanova I."/>
            <person name="Kiss B."/>
            <person name="Kocsube S."/>
            <person name="Kotiranta H."/>
            <person name="LaButti K.M."/>
            <person name="Lechner B.E."/>
            <person name="Liimatainen K."/>
            <person name="Lipzen A."/>
            <person name="Lukacs Z."/>
            <person name="Mihaltcheva S."/>
            <person name="Morgado L.N."/>
            <person name="Niskanen T."/>
            <person name="Noordeloos M.E."/>
            <person name="Ohm R.A."/>
            <person name="Ortiz-Santana B."/>
            <person name="Ovrebo C."/>
            <person name="Racz N."/>
            <person name="Riley R."/>
            <person name="Savchenko A."/>
            <person name="Shiryaev A."/>
            <person name="Soop K."/>
            <person name="Spirin V."/>
            <person name="Szebenyi C."/>
            <person name="Tomsovsky M."/>
            <person name="Tulloss R.E."/>
            <person name="Uehling J."/>
            <person name="Grigoriev I.V."/>
            <person name="Vagvolgyi C."/>
            <person name="Papp T."/>
            <person name="Martin F.M."/>
            <person name="Miettinen O."/>
            <person name="Hibbett D.S."/>
            <person name="Nagy L.G."/>
        </authorList>
    </citation>
    <scope>NUCLEOTIDE SEQUENCE [LARGE SCALE GENOMIC DNA]</scope>
    <source>
        <strain evidence="2 3">FP101781</strain>
    </source>
</reference>
<feature type="compositionally biased region" description="Basic and acidic residues" evidence="1">
    <location>
        <begin position="43"/>
        <end position="56"/>
    </location>
</feature>
<dbReference type="Proteomes" id="UP000298030">
    <property type="component" value="Unassembled WGS sequence"/>
</dbReference>
<gene>
    <name evidence="2" type="ORF">FA13DRAFT_526171</name>
</gene>
<feature type="region of interest" description="Disordered" evidence="1">
    <location>
        <begin position="172"/>
        <end position="195"/>
    </location>
</feature>